<feature type="transmembrane region" description="Helical" evidence="1">
    <location>
        <begin position="394"/>
        <end position="420"/>
    </location>
</feature>
<evidence type="ECO:0000313" key="3">
    <source>
        <dbReference type="Proteomes" id="UP000245802"/>
    </source>
</evidence>
<feature type="transmembrane region" description="Helical" evidence="1">
    <location>
        <begin position="127"/>
        <end position="147"/>
    </location>
</feature>
<keyword evidence="1" id="KW-0472">Membrane</keyword>
<evidence type="ECO:0000256" key="1">
    <source>
        <dbReference type="SAM" id="Phobius"/>
    </source>
</evidence>
<evidence type="ECO:0000313" key="2">
    <source>
        <dbReference type="EMBL" id="AWM36904.1"/>
    </source>
</evidence>
<feature type="transmembrane region" description="Helical" evidence="1">
    <location>
        <begin position="298"/>
        <end position="317"/>
    </location>
</feature>
<feature type="transmembrane region" description="Helical" evidence="1">
    <location>
        <begin position="80"/>
        <end position="107"/>
    </location>
</feature>
<feature type="transmembrane region" description="Helical" evidence="1">
    <location>
        <begin position="12"/>
        <end position="32"/>
    </location>
</feature>
<dbReference type="Pfam" id="PF12679">
    <property type="entry name" value="ABC2_membrane_2"/>
    <property type="match status" value="1"/>
</dbReference>
<name>A0A2Z3H5K4_9BACT</name>
<feature type="transmembrane region" description="Helical" evidence="1">
    <location>
        <begin position="47"/>
        <end position="68"/>
    </location>
</feature>
<feature type="transmembrane region" description="Helical" evidence="1">
    <location>
        <begin position="201"/>
        <end position="223"/>
    </location>
</feature>
<sequence>MFSTWINDPTVLLAGVVLAAVQFVAALPWLWAIDPKGFKAASSSPVAFLYVLLGLLGAGVGVATFLGYKGDATVLAWNGRYIYGAVLHLQLIIAVFLLLPQALIMVWPKGGVVAYAAFRESCRQPMFWLITGAAAIAVWISITIPYFTFGDDYKMMKQIGFDIVMLSATLFGILAASMSISEEIEGRTAVTLMSKPVNRRQFLLGKFLGILMACLVMSLLLSWTLTDALRAMREFDPINNTADPSDPLGTAEKVVDPLTFQAQRTVVPPFRAAVPSALGKAVATGAGLRFSDALAHSFGVALGFGQVMILVAVASALATRVAFVVNLVLCLVLYFLGHLAPVVVQVTQQAQGGGVGVRLIGFLGQLFDALLPSLESFNMGRAIIRESPLDLWQFGVYVLTVTAYSLIYTVIALLGGLLLFEDRDLA</sequence>
<gene>
    <name evidence="2" type="ORF">C1280_07640</name>
</gene>
<keyword evidence="1" id="KW-0812">Transmembrane</keyword>
<feature type="transmembrane region" description="Helical" evidence="1">
    <location>
        <begin position="159"/>
        <end position="181"/>
    </location>
</feature>
<keyword evidence="1" id="KW-1133">Transmembrane helix</keyword>
<dbReference type="Proteomes" id="UP000245802">
    <property type="component" value="Chromosome"/>
</dbReference>
<dbReference type="EMBL" id="CP025958">
    <property type="protein sequence ID" value="AWM36904.1"/>
    <property type="molecule type" value="Genomic_DNA"/>
</dbReference>
<dbReference type="KEGG" id="gog:C1280_07640"/>
<organism evidence="2 3">
    <name type="scientific">Gemmata obscuriglobus</name>
    <dbReference type="NCBI Taxonomy" id="114"/>
    <lineage>
        <taxon>Bacteria</taxon>
        <taxon>Pseudomonadati</taxon>
        <taxon>Planctomycetota</taxon>
        <taxon>Planctomycetia</taxon>
        <taxon>Gemmatales</taxon>
        <taxon>Gemmataceae</taxon>
        <taxon>Gemmata</taxon>
    </lineage>
</organism>
<feature type="transmembrane region" description="Helical" evidence="1">
    <location>
        <begin position="323"/>
        <end position="343"/>
    </location>
</feature>
<dbReference type="PANTHER" id="PTHR43471">
    <property type="entry name" value="ABC TRANSPORTER PERMEASE"/>
    <property type="match status" value="1"/>
</dbReference>
<dbReference type="PANTHER" id="PTHR43471:SF10">
    <property type="entry name" value="SLL1107 PROTEIN"/>
    <property type="match status" value="1"/>
</dbReference>
<dbReference type="OrthoDB" id="264591at2"/>
<reference evidence="2 3" key="1">
    <citation type="submission" date="2018-01" db="EMBL/GenBank/DDBJ databases">
        <title>G. obscuriglobus.</title>
        <authorList>
            <person name="Franke J."/>
            <person name="Blomberg W."/>
            <person name="Selmecki A."/>
        </authorList>
    </citation>
    <scope>NUCLEOTIDE SEQUENCE [LARGE SCALE GENOMIC DNA]</scope>
    <source>
        <strain evidence="2 3">DSM 5831</strain>
    </source>
</reference>
<dbReference type="RefSeq" id="WP_010046886.1">
    <property type="nucleotide sequence ID" value="NZ_CP025958.1"/>
</dbReference>
<protein>
    <submittedName>
        <fullName evidence="2">ABC transporter permease</fullName>
    </submittedName>
</protein>
<keyword evidence="3" id="KW-1185">Reference proteome</keyword>
<dbReference type="AlphaFoldDB" id="A0A2Z3H5K4"/>
<proteinExistence type="predicted"/>
<accession>A0A2Z3H5K4</accession>